<proteinExistence type="predicted"/>
<dbReference type="AlphaFoldDB" id="A0A8D9AAU6"/>
<evidence type="ECO:0000313" key="1">
    <source>
        <dbReference type="EMBL" id="CAG6762017.1"/>
    </source>
</evidence>
<sequence length="176" mass="21094">MFFIRCRFFSEVHQKFLVTGHSFLPCDRDFALIEREKKKTKLMVPSQILIGASNEKSPFIITEMQQADFKDLDLMAAALLRDNNDDVSSVYARETHDVTRPWKSYNIFKPEETELTELNLPRLYTRPIPVEREKKKNLENMVQYMRNRQHRQFYANLPSCFLATYTYHFRFFQFST</sequence>
<accession>A0A8D9AAU6</accession>
<name>A0A8D9AAU6_9HEMI</name>
<dbReference type="EMBL" id="HBUF01560313">
    <property type="protein sequence ID" value="CAG6762017.1"/>
    <property type="molecule type" value="Transcribed_RNA"/>
</dbReference>
<reference evidence="1" key="1">
    <citation type="submission" date="2021-05" db="EMBL/GenBank/DDBJ databases">
        <authorList>
            <person name="Alioto T."/>
            <person name="Alioto T."/>
            <person name="Gomez Garrido J."/>
        </authorList>
    </citation>
    <scope>NUCLEOTIDE SEQUENCE</scope>
</reference>
<organism evidence="1">
    <name type="scientific">Cacopsylla melanoneura</name>
    <dbReference type="NCBI Taxonomy" id="428564"/>
    <lineage>
        <taxon>Eukaryota</taxon>
        <taxon>Metazoa</taxon>
        <taxon>Ecdysozoa</taxon>
        <taxon>Arthropoda</taxon>
        <taxon>Hexapoda</taxon>
        <taxon>Insecta</taxon>
        <taxon>Pterygota</taxon>
        <taxon>Neoptera</taxon>
        <taxon>Paraneoptera</taxon>
        <taxon>Hemiptera</taxon>
        <taxon>Sternorrhyncha</taxon>
        <taxon>Psylloidea</taxon>
        <taxon>Psyllidae</taxon>
        <taxon>Psyllinae</taxon>
        <taxon>Cacopsylla</taxon>
    </lineage>
</organism>
<protein>
    <submittedName>
        <fullName evidence="1">Uncharacterized protein</fullName>
    </submittedName>
</protein>